<evidence type="ECO:0000313" key="4">
    <source>
        <dbReference type="Proteomes" id="UP000070544"/>
    </source>
</evidence>
<dbReference type="OrthoDB" id="2147536at2759"/>
<dbReference type="AlphaFoldDB" id="A0A139A8R1"/>
<feature type="region of interest" description="Disordered" evidence="1">
    <location>
        <begin position="1"/>
        <end position="62"/>
    </location>
</feature>
<keyword evidence="2" id="KW-0472">Membrane</keyword>
<organism evidence="3 4">
    <name type="scientific">Gonapodya prolifera (strain JEL478)</name>
    <name type="common">Monoblepharis prolifera</name>
    <dbReference type="NCBI Taxonomy" id="1344416"/>
    <lineage>
        <taxon>Eukaryota</taxon>
        <taxon>Fungi</taxon>
        <taxon>Fungi incertae sedis</taxon>
        <taxon>Chytridiomycota</taxon>
        <taxon>Chytridiomycota incertae sedis</taxon>
        <taxon>Monoblepharidomycetes</taxon>
        <taxon>Monoblepharidales</taxon>
        <taxon>Gonapodyaceae</taxon>
        <taxon>Gonapodya</taxon>
    </lineage>
</organism>
<name>A0A139A8R1_GONPJ</name>
<feature type="compositionally biased region" description="Polar residues" evidence="1">
    <location>
        <begin position="20"/>
        <end position="32"/>
    </location>
</feature>
<evidence type="ECO:0000256" key="2">
    <source>
        <dbReference type="SAM" id="Phobius"/>
    </source>
</evidence>
<feature type="transmembrane region" description="Helical" evidence="2">
    <location>
        <begin position="198"/>
        <end position="217"/>
    </location>
</feature>
<evidence type="ECO:0000313" key="3">
    <source>
        <dbReference type="EMBL" id="KXS13191.1"/>
    </source>
</evidence>
<keyword evidence="4" id="KW-1185">Reference proteome</keyword>
<gene>
    <name evidence="3" type="ORF">M427DRAFT_34236</name>
</gene>
<feature type="transmembrane region" description="Helical" evidence="2">
    <location>
        <begin position="157"/>
        <end position="178"/>
    </location>
</feature>
<reference evidence="3 4" key="1">
    <citation type="journal article" date="2015" name="Genome Biol. Evol.">
        <title>Phylogenomic analyses indicate that early fungi evolved digesting cell walls of algal ancestors of land plants.</title>
        <authorList>
            <person name="Chang Y."/>
            <person name="Wang S."/>
            <person name="Sekimoto S."/>
            <person name="Aerts A.L."/>
            <person name="Choi C."/>
            <person name="Clum A."/>
            <person name="LaButti K.M."/>
            <person name="Lindquist E.A."/>
            <person name="Yee Ngan C."/>
            <person name="Ohm R.A."/>
            <person name="Salamov A.A."/>
            <person name="Grigoriev I.V."/>
            <person name="Spatafora J.W."/>
            <person name="Berbee M.L."/>
        </authorList>
    </citation>
    <scope>NUCLEOTIDE SEQUENCE [LARGE SCALE GENOMIC DNA]</scope>
    <source>
        <strain evidence="3 4">JEL478</strain>
    </source>
</reference>
<proteinExistence type="predicted"/>
<dbReference type="Gene3D" id="1.20.1740.10">
    <property type="entry name" value="Amino acid/polyamine transporter I"/>
    <property type="match status" value="1"/>
</dbReference>
<protein>
    <submittedName>
        <fullName evidence="3">Uncharacterized protein</fullName>
    </submittedName>
</protein>
<feature type="transmembrane region" description="Helical" evidence="2">
    <location>
        <begin position="286"/>
        <end position="305"/>
    </location>
</feature>
<dbReference type="Proteomes" id="UP000070544">
    <property type="component" value="Unassembled WGS sequence"/>
</dbReference>
<evidence type="ECO:0000256" key="1">
    <source>
        <dbReference type="SAM" id="MobiDB-lite"/>
    </source>
</evidence>
<accession>A0A139A8R1</accession>
<feature type="transmembrane region" description="Helical" evidence="2">
    <location>
        <begin position="255"/>
        <end position="274"/>
    </location>
</feature>
<feature type="compositionally biased region" description="Low complexity" evidence="1">
    <location>
        <begin position="33"/>
        <end position="43"/>
    </location>
</feature>
<keyword evidence="2" id="KW-1133">Transmembrane helix</keyword>
<sequence length="324" mass="35226">MPRNVTDRGLNLNPGFYQGPETTKGQIPTSDYSSLPLLLPGSGRMVPGERNSQSGDGGAPNADRAVQKQFLASRMREVIVPRLEKSEKSSGGTLPSLTASAPSFVATITVTCMMWAVTLSLAELVSALPFSGGPGVYAHTAFSGSYLPRARIGYSYIFEYVVGAALNVSAIEPLWWIITYSTLTFMSWQPLKPLFSFTFLAATTLLLLVVAVCVASIPGINLSFLSRECHYLKVAPLASFDAELTSSTNGTPRNAAICGSLMSLLVNIVLWSLPKDSPLLDVMLNVASFHALVAFIVDMIASIRLRWFYLRYHARFEALWDSLV</sequence>
<keyword evidence="2" id="KW-0812">Transmembrane</keyword>
<dbReference type="EMBL" id="KQ965781">
    <property type="protein sequence ID" value="KXS13191.1"/>
    <property type="molecule type" value="Genomic_DNA"/>
</dbReference>